<dbReference type="InterPro" id="IPR032675">
    <property type="entry name" value="LRR_dom_sf"/>
</dbReference>
<evidence type="ECO:0000256" key="1">
    <source>
        <dbReference type="SAM" id="MobiDB-lite"/>
    </source>
</evidence>
<dbReference type="SUPFAM" id="SSF52047">
    <property type="entry name" value="RNI-like"/>
    <property type="match status" value="1"/>
</dbReference>
<gene>
    <name evidence="2" type="ORF">ODALV1_LOCUS24017</name>
</gene>
<feature type="region of interest" description="Disordered" evidence="1">
    <location>
        <begin position="80"/>
        <end position="99"/>
    </location>
</feature>
<name>A0ABP1RMQ1_9HEXA</name>
<sequence length="553" mass="64118">MNKCLRSLQAFRIQPVQPPTHGSLQRMDGTDNPMLQYPVLKTIFEVRILNTADLKNARLVCKEWAKASLDRWRQEATLTLTDDVPPSTDDDNSDSTSENRKLHGLTLSEFLEIVNMPGDPFQLLKTNFKKYKIKFRQGLCLSQPEKRIFWEKIGPLMSHLNISGFTKIASVEDLAGILFKDVPNLESLSYFSYFSLDKDELPYPRESNDVSIPWNWDERLRPMDFQILKKLTKLEIIMKTKCFPVSWIYFLARVPNIKELTLRSFPFLLNVRQDEEVTNELSVFFRSLRTIQETLGLNYFSQLSKLRIFGVRGDYELAEVSPMEILSPLQNLCLPLTALSFEISFRNSILLFPEILKLCSKTLVKLGVYLSRRRRKIPWDQEFLYGVDLPHLKELCLSDPTLKNLNFLRKLPNLRTLELNYCWFINEFNVGNFSSVVRSSRVWKNVVLPQMEELILREEICDRNTVEWLGRVMPNLKKLKMGLSNQGFAAVCNTWKHLETLVVQPNFVTESAILGTVWARKYSVPNITDLKELTSFAMGHPEPDSTSRGQLTQ</sequence>
<dbReference type="Gene3D" id="3.80.10.10">
    <property type="entry name" value="Ribonuclease Inhibitor"/>
    <property type="match status" value="1"/>
</dbReference>
<evidence type="ECO:0000313" key="2">
    <source>
        <dbReference type="EMBL" id="CAL8131073.1"/>
    </source>
</evidence>
<evidence type="ECO:0008006" key="4">
    <source>
        <dbReference type="Google" id="ProtNLM"/>
    </source>
</evidence>
<keyword evidence="3" id="KW-1185">Reference proteome</keyword>
<comment type="caution">
    <text evidence="2">The sequence shown here is derived from an EMBL/GenBank/DDBJ whole genome shotgun (WGS) entry which is preliminary data.</text>
</comment>
<reference evidence="2 3" key="1">
    <citation type="submission" date="2024-08" db="EMBL/GenBank/DDBJ databases">
        <authorList>
            <person name="Cucini C."/>
            <person name="Frati F."/>
        </authorList>
    </citation>
    <scope>NUCLEOTIDE SEQUENCE [LARGE SCALE GENOMIC DNA]</scope>
</reference>
<proteinExistence type="predicted"/>
<dbReference type="EMBL" id="CAXLJM020000086">
    <property type="protein sequence ID" value="CAL8131073.1"/>
    <property type="molecule type" value="Genomic_DNA"/>
</dbReference>
<evidence type="ECO:0000313" key="3">
    <source>
        <dbReference type="Proteomes" id="UP001642540"/>
    </source>
</evidence>
<dbReference type="Proteomes" id="UP001642540">
    <property type="component" value="Unassembled WGS sequence"/>
</dbReference>
<accession>A0ABP1RMQ1</accession>
<organism evidence="2 3">
    <name type="scientific">Orchesella dallaii</name>
    <dbReference type="NCBI Taxonomy" id="48710"/>
    <lineage>
        <taxon>Eukaryota</taxon>
        <taxon>Metazoa</taxon>
        <taxon>Ecdysozoa</taxon>
        <taxon>Arthropoda</taxon>
        <taxon>Hexapoda</taxon>
        <taxon>Collembola</taxon>
        <taxon>Entomobryomorpha</taxon>
        <taxon>Entomobryoidea</taxon>
        <taxon>Orchesellidae</taxon>
        <taxon>Orchesellinae</taxon>
        <taxon>Orchesella</taxon>
    </lineage>
</organism>
<protein>
    <recommendedName>
        <fullName evidence="4">F-box domain-containing protein</fullName>
    </recommendedName>
</protein>